<evidence type="ECO:0000313" key="6">
    <source>
        <dbReference type="EMBL" id="TVU47105.1"/>
    </source>
</evidence>
<name>A0A5J9WGM3_9POAL</name>
<dbReference type="GO" id="GO:0032040">
    <property type="term" value="C:small-subunit processome"/>
    <property type="evidence" value="ECO:0007669"/>
    <property type="project" value="InterPro"/>
</dbReference>
<keyword evidence="3" id="KW-0539">Nucleus</keyword>
<feature type="compositionally biased region" description="Basic and acidic residues" evidence="5">
    <location>
        <begin position="622"/>
        <end position="635"/>
    </location>
</feature>
<dbReference type="Pfam" id="PF04615">
    <property type="entry name" value="Utp14"/>
    <property type="match status" value="1"/>
</dbReference>
<evidence type="ECO:0000256" key="4">
    <source>
        <dbReference type="SAM" id="Coils"/>
    </source>
</evidence>
<dbReference type="OrthoDB" id="277439at2759"/>
<comment type="subcellular location">
    <subcellularLocation>
        <location evidence="1">Nucleus</location>
        <location evidence="1">Nucleolus</location>
    </subcellularLocation>
</comment>
<organism evidence="6 7">
    <name type="scientific">Eragrostis curvula</name>
    <name type="common">weeping love grass</name>
    <dbReference type="NCBI Taxonomy" id="38414"/>
    <lineage>
        <taxon>Eukaryota</taxon>
        <taxon>Viridiplantae</taxon>
        <taxon>Streptophyta</taxon>
        <taxon>Embryophyta</taxon>
        <taxon>Tracheophyta</taxon>
        <taxon>Spermatophyta</taxon>
        <taxon>Magnoliopsida</taxon>
        <taxon>Liliopsida</taxon>
        <taxon>Poales</taxon>
        <taxon>Poaceae</taxon>
        <taxon>PACMAD clade</taxon>
        <taxon>Chloridoideae</taxon>
        <taxon>Eragrostideae</taxon>
        <taxon>Eragrostidinae</taxon>
        <taxon>Eragrostis</taxon>
    </lineage>
</organism>
<dbReference type="Gramene" id="TVU47105">
    <property type="protein sequence ID" value="TVU47105"/>
    <property type="gene ID" value="EJB05_06686"/>
</dbReference>
<feature type="region of interest" description="Disordered" evidence="5">
    <location>
        <begin position="483"/>
        <end position="517"/>
    </location>
</feature>
<dbReference type="GO" id="GO:0006364">
    <property type="term" value="P:rRNA processing"/>
    <property type="evidence" value="ECO:0007669"/>
    <property type="project" value="InterPro"/>
</dbReference>
<comment type="caution">
    <text evidence="6">The sequence shown here is derived from an EMBL/GenBank/DDBJ whole genome shotgun (WGS) entry which is preliminary data.</text>
</comment>
<feature type="coiled-coil region" evidence="4">
    <location>
        <begin position="554"/>
        <end position="581"/>
    </location>
</feature>
<feature type="compositionally biased region" description="Acidic residues" evidence="5">
    <location>
        <begin position="161"/>
        <end position="196"/>
    </location>
</feature>
<feature type="compositionally biased region" description="Basic and acidic residues" evidence="5">
    <location>
        <begin position="149"/>
        <end position="159"/>
    </location>
</feature>
<dbReference type="EMBL" id="RWGY01000004">
    <property type="protein sequence ID" value="TVU47105.1"/>
    <property type="molecule type" value="Genomic_DNA"/>
</dbReference>
<feature type="non-terminal residue" evidence="6">
    <location>
        <position position="1"/>
    </location>
</feature>
<dbReference type="Proteomes" id="UP000324897">
    <property type="component" value="Chromosome 5"/>
</dbReference>
<feature type="region of interest" description="Disordered" evidence="5">
    <location>
        <begin position="894"/>
        <end position="939"/>
    </location>
</feature>
<keyword evidence="7" id="KW-1185">Reference proteome</keyword>
<keyword evidence="2" id="KW-0597">Phosphoprotein</keyword>
<evidence type="ECO:0000256" key="5">
    <source>
        <dbReference type="SAM" id="MobiDB-lite"/>
    </source>
</evidence>
<feature type="compositionally biased region" description="Basic and acidic residues" evidence="5">
    <location>
        <begin position="902"/>
        <end position="911"/>
    </location>
</feature>
<evidence type="ECO:0000313" key="7">
    <source>
        <dbReference type="Proteomes" id="UP000324897"/>
    </source>
</evidence>
<dbReference type="PANTHER" id="PTHR14150:SF12">
    <property type="entry name" value="U3 SMALL NUCLEOLAR RNA-ASSOCIATED PROTEIN 14 HOMOLOG A"/>
    <property type="match status" value="1"/>
</dbReference>
<reference evidence="6 7" key="1">
    <citation type="journal article" date="2019" name="Sci. Rep.">
        <title>A high-quality genome of Eragrostis curvula grass provides insights into Poaceae evolution and supports new strategies to enhance forage quality.</title>
        <authorList>
            <person name="Carballo J."/>
            <person name="Santos B.A.C.M."/>
            <person name="Zappacosta D."/>
            <person name="Garbus I."/>
            <person name="Selva J.P."/>
            <person name="Gallo C.A."/>
            <person name="Diaz A."/>
            <person name="Albertini E."/>
            <person name="Caccamo M."/>
            <person name="Echenique V."/>
        </authorList>
    </citation>
    <scope>NUCLEOTIDE SEQUENCE [LARGE SCALE GENOMIC DNA]</scope>
    <source>
        <strain evidence="7">cv. Victoria</strain>
        <tissue evidence="6">Leaf</tissue>
    </source>
</reference>
<dbReference type="InterPro" id="IPR006709">
    <property type="entry name" value="SSU_processome_Utp14"/>
</dbReference>
<dbReference type="PANTHER" id="PTHR14150">
    <property type="entry name" value="U3 SMALL NUCLEOLAR RNA-ASSOCIATED PROTEIN 14"/>
    <property type="match status" value="1"/>
</dbReference>
<feature type="compositionally biased region" description="Acidic residues" evidence="5">
    <location>
        <begin position="494"/>
        <end position="509"/>
    </location>
</feature>
<evidence type="ECO:0000256" key="2">
    <source>
        <dbReference type="ARBA" id="ARBA00022553"/>
    </source>
</evidence>
<feature type="region of interest" description="Disordered" evidence="5">
    <location>
        <begin position="596"/>
        <end position="635"/>
    </location>
</feature>
<feature type="compositionally biased region" description="Low complexity" evidence="5">
    <location>
        <begin position="686"/>
        <end position="702"/>
    </location>
</feature>
<accession>A0A5J9WGM3</accession>
<evidence type="ECO:0000256" key="1">
    <source>
        <dbReference type="ARBA" id="ARBA00004604"/>
    </source>
</evidence>
<keyword evidence="4" id="KW-0175">Coiled coil</keyword>
<sequence>PQIKPIYYSCPHRPAAHESRSNVAQGRSAQPPFALALSALKCPPTLDPLQSPNAPRRRPRSAADPCLPPPDPSTGGQLTATMKKPRMARGKTAPGPPGKRQYRGPRLPTALRREIDAMGPNPGRGSDDEEGSDSGAADVYEYEEGVPEEEARKNGRYDAVDNYEYEFDSDASNADEDVPSDEGDDMDEEDDEDGDEEKQIRILQETTGMPREAFDGKKRNKQPLELPLRSGNGDGPVTINDLLENIQGKSGYSKLRKKLQQKEKEPMVLSAPLPKSEIKKLERVAAYKHTTNEVSKWEPVIKQNREASTLYFENDNNLGMSSLGAIASQFMPRTKFETEMAQILQSKEMVEAHKNDGAKILELNMIDVEDVRERQNRLAKMRSLLFRHEMKAKRVKKIKSRTYHRMLKKDKLKATSADLEADPEAAKEYAIKQEQKRAEERMTLKHKNTSKWAKRILKRGLSVQDEGTRDALAAQLQQHALLSRKMNSMKDDSSSSDESSDDDEEEDESEAKLLNKEREKILKVLEEDNEIPKSGVFSLPFMERAMKKHEEATYEETRQTVKEYDEYLRKLEDDNSEQNEDSIKVTGKRTFGPVKSTHVEVNKRQKLEDCEKNSDSEYDSDSAQHLDNNEVTKKQNDIQLGTALLDDEPQDALYRKFDDIIKNPGPKTTFEVGMLADSSWKKVKSSKGNGNSNTNGVTNKSKWQASSIVDPNPKQRDHNSDSDSEEEMVEGFLTVSDTKENYELPSQADLIRQAFAGDDVEAEFEKDKMEFLNDENPEPEKPALIPGWGQWTDIQQKKGVPSWMLKEHDIAKRNREEALKRRKDSKLKHVIISEHVDKKTEKLLPRRLPFPFTSKEAYEQSIRMPIGPDYNPAISVAALNRPAIVKKPGVSIKPIQYEEVDPNQKPDEPKRVIQRATPNPNVKKSSAKQAKVARSHKRI</sequence>
<feature type="compositionally biased region" description="Basic and acidic residues" evidence="5">
    <location>
        <begin position="597"/>
        <end position="615"/>
    </location>
</feature>
<dbReference type="AlphaFoldDB" id="A0A5J9WGM3"/>
<proteinExistence type="predicted"/>
<feature type="region of interest" description="Disordered" evidence="5">
    <location>
        <begin position="1"/>
        <end position="30"/>
    </location>
</feature>
<protein>
    <submittedName>
        <fullName evidence="6">Uncharacterized protein</fullName>
    </submittedName>
</protein>
<evidence type="ECO:0000256" key="3">
    <source>
        <dbReference type="ARBA" id="ARBA00023242"/>
    </source>
</evidence>
<gene>
    <name evidence="6" type="ORF">EJB05_06686</name>
</gene>
<feature type="region of interest" description="Disordered" evidence="5">
    <location>
        <begin position="680"/>
        <end position="729"/>
    </location>
</feature>
<feature type="region of interest" description="Disordered" evidence="5">
    <location>
        <begin position="43"/>
        <end position="236"/>
    </location>
</feature>